<evidence type="ECO:0000256" key="6">
    <source>
        <dbReference type="ARBA" id="ARBA00022741"/>
    </source>
</evidence>
<keyword evidence="4" id="KW-0808">Transferase</keyword>
<dbReference type="GO" id="GO:0045324">
    <property type="term" value="P:late endosome to vacuole transport"/>
    <property type="evidence" value="ECO:0007669"/>
    <property type="project" value="InterPro"/>
</dbReference>
<proteinExistence type="predicted"/>
<evidence type="ECO:0000256" key="8">
    <source>
        <dbReference type="ARBA" id="ARBA00022840"/>
    </source>
</evidence>
<dbReference type="GO" id="GO:0006623">
    <property type="term" value="P:protein targeting to vacuole"/>
    <property type="evidence" value="ECO:0007669"/>
    <property type="project" value="TreeGrafter"/>
</dbReference>
<feature type="compositionally biased region" description="Basic and acidic residues" evidence="10">
    <location>
        <begin position="872"/>
        <end position="889"/>
    </location>
</feature>
<dbReference type="PROSITE" id="PS50082">
    <property type="entry name" value="WD_REPEATS_2"/>
    <property type="match status" value="2"/>
</dbReference>
<feature type="compositionally biased region" description="Low complexity" evidence="10">
    <location>
        <begin position="1024"/>
        <end position="1036"/>
    </location>
</feature>
<name>A0A8H7AS62_9EURO</name>
<evidence type="ECO:0000256" key="1">
    <source>
        <dbReference type="ARBA" id="ARBA00012513"/>
    </source>
</evidence>
<feature type="region of interest" description="Disordered" evidence="10">
    <location>
        <begin position="911"/>
        <end position="1046"/>
    </location>
</feature>
<dbReference type="PANTHER" id="PTHR17583:SF0">
    <property type="entry name" value="PHOSPHOINOSITIDE 3-KINASE REGULATORY SUBUNIT 4"/>
    <property type="match status" value="1"/>
</dbReference>
<feature type="repeat" description="WD" evidence="9">
    <location>
        <begin position="1160"/>
        <end position="1201"/>
    </location>
</feature>
<dbReference type="InterPro" id="IPR008271">
    <property type="entry name" value="Ser/Thr_kinase_AS"/>
</dbReference>
<feature type="region of interest" description="Disordered" evidence="10">
    <location>
        <begin position="872"/>
        <end position="895"/>
    </location>
</feature>
<dbReference type="GO" id="GO:0005524">
    <property type="term" value="F:ATP binding"/>
    <property type="evidence" value="ECO:0007669"/>
    <property type="project" value="UniProtKB-KW"/>
</dbReference>
<dbReference type="InterPro" id="IPR045162">
    <property type="entry name" value="Vps15-like"/>
</dbReference>
<gene>
    <name evidence="12" type="ORF">GJ744_002368</name>
</gene>
<accession>A0A8H7AS62</accession>
<dbReference type="SMART" id="SM00320">
    <property type="entry name" value="WD40"/>
    <property type="match status" value="4"/>
</dbReference>
<evidence type="ECO:0000313" key="12">
    <source>
        <dbReference type="EMBL" id="KAF7512206.1"/>
    </source>
</evidence>
<evidence type="ECO:0000256" key="9">
    <source>
        <dbReference type="PROSITE-ProRule" id="PRU00221"/>
    </source>
</evidence>
<dbReference type="SMART" id="SM00220">
    <property type="entry name" value="S_TKc"/>
    <property type="match status" value="1"/>
</dbReference>
<keyword evidence="13" id="KW-1185">Reference proteome</keyword>
<dbReference type="GO" id="GO:0034272">
    <property type="term" value="C:phosphatidylinositol 3-kinase complex, class III, type II"/>
    <property type="evidence" value="ECO:0007669"/>
    <property type="project" value="TreeGrafter"/>
</dbReference>
<dbReference type="GO" id="GO:0016236">
    <property type="term" value="P:macroautophagy"/>
    <property type="evidence" value="ECO:0007669"/>
    <property type="project" value="InterPro"/>
</dbReference>
<dbReference type="InterPro" id="IPR055231">
    <property type="entry name" value="2AA_helical"/>
</dbReference>
<dbReference type="SUPFAM" id="SSF56112">
    <property type="entry name" value="Protein kinase-like (PK-like)"/>
    <property type="match status" value="1"/>
</dbReference>
<evidence type="ECO:0000256" key="7">
    <source>
        <dbReference type="ARBA" id="ARBA00022777"/>
    </source>
</evidence>
<dbReference type="EC" id="2.7.11.1" evidence="1"/>
<feature type="repeat" description="WD" evidence="9">
    <location>
        <begin position="1523"/>
        <end position="1546"/>
    </location>
</feature>
<dbReference type="Pfam" id="PF00069">
    <property type="entry name" value="Pkinase"/>
    <property type="match status" value="1"/>
</dbReference>
<dbReference type="SUPFAM" id="SSF50978">
    <property type="entry name" value="WD40 repeat-like"/>
    <property type="match status" value="1"/>
</dbReference>
<dbReference type="PROSITE" id="PS50294">
    <property type="entry name" value="WD_REPEATS_REGION"/>
    <property type="match status" value="1"/>
</dbReference>
<dbReference type="Pfam" id="PF22956">
    <property type="entry name" value="VPS15-like_hel"/>
    <property type="match status" value="1"/>
</dbReference>
<dbReference type="GO" id="GO:0004674">
    <property type="term" value="F:protein serine/threonine kinase activity"/>
    <property type="evidence" value="ECO:0007669"/>
    <property type="project" value="UniProtKB-KW"/>
</dbReference>
<comment type="caution">
    <text evidence="12">The sequence shown here is derived from an EMBL/GenBank/DDBJ whole genome shotgun (WGS) entry which is preliminary data.</text>
</comment>
<dbReference type="PROSITE" id="PS50011">
    <property type="entry name" value="PROTEIN_KINASE_DOM"/>
    <property type="match status" value="1"/>
</dbReference>
<dbReference type="Proteomes" id="UP000606974">
    <property type="component" value="Unassembled WGS sequence"/>
</dbReference>
<feature type="domain" description="Protein kinase" evidence="11">
    <location>
        <begin position="25"/>
        <end position="305"/>
    </location>
</feature>
<dbReference type="InterPro" id="IPR000719">
    <property type="entry name" value="Prot_kinase_dom"/>
</dbReference>
<keyword evidence="5" id="KW-0677">Repeat</keyword>
<keyword evidence="7" id="KW-0418">Kinase</keyword>
<dbReference type="FunFam" id="1.25.10.10:FF:000342">
    <property type="entry name" value="Serine/threonine-protein kinase VPS15"/>
    <property type="match status" value="1"/>
</dbReference>
<dbReference type="InterPro" id="IPR011009">
    <property type="entry name" value="Kinase-like_dom_sf"/>
</dbReference>
<keyword evidence="8" id="KW-0067">ATP-binding</keyword>
<keyword evidence="3 9" id="KW-0853">WD repeat</keyword>
<dbReference type="FunFam" id="1.10.510.10:FF:000497">
    <property type="entry name" value="Phosphoinositide 3-kinase regulatory subunit"/>
    <property type="match status" value="1"/>
</dbReference>
<dbReference type="SUPFAM" id="SSF48371">
    <property type="entry name" value="ARM repeat"/>
    <property type="match status" value="1"/>
</dbReference>
<dbReference type="CDD" id="cd13980">
    <property type="entry name" value="STKc_Vps15"/>
    <property type="match status" value="1"/>
</dbReference>
<feature type="compositionally biased region" description="Polar residues" evidence="10">
    <location>
        <begin position="911"/>
        <end position="930"/>
    </location>
</feature>
<dbReference type="InterPro" id="IPR011989">
    <property type="entry name" value="ARM-like"/>
</dbReference>
<evidence type="ECO:0000256" key="10">
    <source>
        <dbReference type="SAM" id="MobiDB-lite"/>
    </source>
</evidence>
<dbReference type="Gene3D" id="2.130.10.10">
    <property type="entry name" value="YVTN repeat-like/Quinoprotein amine dehydrogenase"/>
    <property type="match status" value="2"/>
</dbReference>
<dbReference type="EMBL" id="JAACFV010000014">
    <property type="protein sequence ID" value="KAF7512206.1"/>
    <property type="molecule type" value="Genomic_DNA"/>
</dbReference>
<feature type="region of interest" description="Disordered" evidence="10">
    <location>
        <begin position="1060"/>
        <end position="1085"/>
    </location>
</feature>
<evidence type="ECO:0000256" key="5">
    <source>
        <dbReference type="ARBA" id="ARBA00022737"/>
    </source>
</evidence>
<dbReference type="PROSITE" id="PS00108">
    <property type="entry name" value="PROTEIN_KINASE_ST"/>
    <property type="match status" value="1"/>
</dbReference>
<dbReference type="Pfam" id="PF00400">
    <property type="entry name" value="WD40"/>
    <property type="match status" value="1"/>
</dbReference>
<dbReference type="InterPro" id="IPR015943">
    <property type="entry name" value="WD40/YVTN_repeat-like_dom_sf"/>
</dbReference>
<feature type="compositionally biased region" description="Polar residues" evidence="10">
    <location>
        <begin position="1585"/>
        <end position="1598"/>
    </location>
</feature>
<dbReference type="OrthoDB" id="242910at2759"/>
<dbReference type="GO" id="GO:0005770">
    <property type="term" value="C:late endosome"/>
    <property type="evidence" value="ECO:0007669"/>
    <property type="project" value="TreeGrafter"/>
</dbReference>
<evidence type="ECO:0000256" key="2">
    <source>
        <dbReference type="ARBA" id="ARBA00022527"/>
    </source>
</evidence>
<dbReference type="Gene3D" id="1.25.10.10">
    <property type="entry name" value="Leucine-rich Repeat Variant"/>
    <property type="match status" value="2"/>
</dbReference>
<dbReference type="GO" id="GO:0034271">
    <property type="term" value="C:phosphatidylinositol 3-kinase complex, class III, type I"/>
    <property type="evidence" value="ECO:0007669"/>
    <property type="project" value="TreeGrafter"/>
</dbReference>
<dbReference type="GO" id="GO:0071561">
    <property type="term" value="C:nucleus-vacuole junction"/>
    <property type="evidence" value="ECO:0007669"/>
    <property type="project" value="TreeGrafter"/>
</dbReference>
<evidence type="ECO:0000256" key="3">
    <source>
        <dbReference type="ARBA" id="ARBA00022574"/>
    </source>
</evidence>
<dbReference type="Gene3D" id="1.10.510.10">
    <property type="entry name" value="Transferase(Phosphotransferase) domain 1"/>
    <property type="match status" value="1"/>
</dbReference>
<dbReference type="InterPro" id="IPR001680">
    <property type="entry name" value="WD40_rpt"/>
</dbReference>
<feature type="region of interest" description="Disordered" evidence="10">
    <location>
        <begin position="1114"/>
        <end position="1150"/>
    </location>
</feature>
<keyword evidence="2" id="KW-0723">Serine/threonine-protein kinase</keyword>
<feature type="region of interest" description="Disordered" evidence="10">
    <location>
        <begin position="1472"/>
        <end position="1494"/>
    </location>
</feature>
<evidence type="ECO:0000256" key="4">
    <source>
        <dbReference type="ARBA" id="ARBA00022679"/>
    </source>
</evidence>
<protein>
    <recommendedName>
        <fullName evidence="1">non-specific serine/threonine protein kinase</fullName>
        <ecNumber evidence="1">2.7.11.1</ecNumber>
    </recommendedName>
</protein>
<reference evidence="12" key="1">
    <citation type="submission" date="2020-02" db="EMBL/GenBank/DDBJ databases">
        <authorList>
            <person name="Palmer J.M."/>
        </authorList>
    </citation>
    <scope>NUCLEOTIDE SEQUENCE</scope>
    <source>
        <strain evidence="12">EPUS1.4</strain>
        <tissue evidence="12">Thallus</tissue>
    </source>
</reference>
<evidence type="ECO:0000259" key="11">
    <source>
        <dbReference type="PROSITE" id="PS50011"/>
    </source>
</evidence>
<dbReference type="InterPro" id="IPR016024">
    <property type="entry name" value="ARM-type_fold"/>
</dbReference>
<feature type="region of interest" description="Disordered" evidence="10">
    <location>
        <begin position="1585"/>
        <end position="1623"/>
    </location>
</feature>
<sequence length="1667" mass="185321">MGQAYSLTTLSAGSASIDVPELADLVHEKSLGTARLMKSIRARNQHGLVFVKAFVKPYASFGLRRYLDIIIEERDALRDISNALPYQRILETVNGGFLVRQYIHSSVYDRMSTRPFLEDIEKKWMTFQLLCALRDCHARDVFHGDIKSENLLVTSWNWLYLTDFSSSFKPTYLPEDNPADFSFYFDTSGRRTCYLAPERFISKSQSQMDGDINWAMDIFSAGCVIAELFLEAPIFTLSQLFQYRKGNFSLEHTHLNKIEDKDVRELILHMIRLDPESRYAAEEILTFWRGKVFPEYFYGFLHQYMSSLTDSSSGSKPISLDVNAIEPDERIERMYADFDKISYFLGYIKQNERQDSTLPSVLVDRGMPIHIDVSQKPSLTPEMQTETDKGTLIFLAVVVSSLRNTLKAAARIKACDLLLAFGQRLPDEVKLDRILPYIVVLLSDNADMVKIAALKTMTQLLATVRVVSPVNAYIFPEYIFPKLKTFVLSASHQPSSVIRSTYAACLASLAQSSARILDLVQAIKADGNLPELAEKDWASGATSHGLFDVGRSDLVTHFEEATKALITDSNPLVRRAFLGSVSSLCVFFGSPKASDVILSHLNTYLNDQDWLLKCSFIEVLVGIATFVGVVNLEKFILPLMVQSLTDPESFVIERVMRSLTSMADIGILQKATLWDLLKIVVRFLVHPSLWIREASAQFIASCGKHLSAADRYCIALPLMQPFLRTPILELSELEVLGSLKKPLPRPILEMAMLWATKVDRGLFWRNAIRDAVFVSPEADSATRVIPSVRQFPSRISSSQRNEEDEQWLTKLRGLGMQNEDEAKLLALREFIWRVAHRRTNVVDINLQSTLNSVVSLNQINVTPQNVIFDNKVPLREKKDTGQQRLDHAGNGRRPHTIADALLDASTTLYESAGGQKSSAGNPAQQDASEQTKARQIPKPKILPGPSSSPSPYSSSRTNSYNSSTPQPEHDKNKSLKARIGTEGDEQGLSEPETHYRLSVGKSSDNSLRHRSSAINLLNRKETSKANAATSTTSENAFGKLDGPLQPRRSTELSALSIAAAPLKSQSNSPVGESEEQSYEPNHSYSGNDRNILRLLEHHFLENYPLDVHDLGPERQAIDPKSPIPRVSDSAQQTTNGAGVPESAVTHSEPWHPSGRLLTVFSEHTTAVNCVVPSPDHTFFATASDDGTCRIWDTTRLEKNVSPRSRQTYKHATDVKVKALCFVERTHAFISGADDGSIHVVRVDYKKVDGGESTRYGKLRLMREYQIPQSDQPGAAKDAMDQATEHAVRVHHYRTSNSQSVLLLLTSRSRVIAIDLKTMKLLYTLNNPPAHGSATTFLVEKRHTWLLIGTSHGIFDLWDLRFRLRIRSWGLKSGRRIQSIYMHPSKGKGKWVVVAAGPEIGVWDIEKATCKEVYRPESPSTTNPSSSASEAVATRAATIASTKPYEPWFPDDEPADKLLSRFADRLVADGAVIDPAQLSPSSGSQGRREANSRTPSENAITALCIGYDNIHNPSNPQYPVKAPFIISGGSDRKLRFWDLTRPDYSSTISGIRPSPDDGFTIPKPRYEITHPGGQITLVSEYLPSTSSSAGAVGQQTTTPRKGGAKANTGGGNSASVGSNKPPRSTIISKQQQMLLKNHLDSITDCCVLRRPYGLVVSVDRGGGVYVFQ</sequence>
<feature type="compositionally biased region" description="Low complexity" evidence="10">
    <location>
        <begin position="949"/>
        <end position="965"/>
    </location>
</feature>
<evidence type="ECO:0000313" key="13">
    <source>
        <dbReference type="Proteomes" id="UP000606974"/>
    </source>
</evidence>
<dbReference type="PANTHER" id="PTHR17583">
    <property type="entry name" value="PHOSPHOINOSITIDE 3-KINASE REGULATORY SUBUNIT 4"/>
    <property type="match status" value="1"/>
</dbReference>
<keyword evidence="6" id="KW-0547">Nucleotide-binding</keyword>
<organism evidence="12 13">
    <name type="scientific">Endocarpon pusillum</name>
    <dbReference type="NCBI Taxonomy" id="364733"/>
    <lineage>
        <taxon>Eukaryota</taxon>
        <taxon>Fungi</taxon>
        <taxon>Dikarya</taxon>
        <taxon>Ascomycota</taxon>
        <taxon>Pezizomycotina</taxon>
        <taxon>Eurotiomycetes</taxon>
        <taxon>Chaetothyriomycetidae</taxon>
        <taxon>Verrucariales</taxon>
        <taxon>Verrucariaceae</taxon>
        <taxon>Endocarpon</taxon>
    </lineage>
</organism>
<dbReference type="InterPro" id="IPR036322">
    <property type="entry name" value="WD40_repeat_dom_sf"/>
</dbReference>